<dbReference type="Pfam" id="PF10545">
    <property type="entry name" value="MADF_DNA_bdg"/>
    <property type="match status" value="1"/>
</dbReference>
<keyword evidence="4" id="KW-1185">Reference proteome</keyword>
<protein>
    <recommendedName>
        <fullName evidence="2">MADF domain-containing protein</fullName>
    </recommendedName>
</protein>
<evidence type="ECO:0000259" key="2">
    <source>
        <dbReference type="Pfam" id="PF10545"/>
    </source>
</evidence>
<sequence length="160" mass="18763">MLPRKRRTKAPRAAKDAQVEEQPENEPTAPFDPPLTNEEEEARGSACARKRTTPRVITNFTEEEKELIIDFLQQNQIIYSKRLTGYKDAAAKNRLWVEQATKMKRSRSELKTWYESMRTKLGKLKKAPTNFDDDDSFFWMDGRTHARTRHPCNFLLMAWA</sequence>
<feature type="domain" description="MADF" evidence="2">
    <location>
        <begin position="69"/>
        <end position="126"/>
    </location>
</feature>
<accession>A0A9D4S731</accession>
<feature type="compositionally biased region" description="Basic residues" evidence="1">
    <location>
        <begin position="1"/>
        <end position="12"/>
    </location>
</feature>
<dbReference type="InterPro" id="IPR006578">
    <property type="entry name" value="MADF-dom"/>
</dbReference>
<dbReference type="EMBL" id="JAIWYP010000001">
    <property type="protein sequence ID" value="KAH3892918.1"/>
    <property type="molecule type" value="Genomic_DNA"/>
</dbReference>
<evidence type="ECO:0000256" key="1">
    <source>
        <dbReference type="SAM" id="MobiDB-lite"/>
    </source>
</evidence>
<evidence type="ECO:0000313" key="4">
    <source>
        <dbReference type="Proteomes" id="UP000828390"/>
    </source>
</evidence>
<organism evidence="3 4">
    <name type="scientific">Dreissena polymorpha</name>
    <name type="common">Zebra mussel</name>
    <name type="synonym">Mytilus polymorpha</name>
    <dbReference type="NCBI Taxonomy" id="45954"/>
    <lineage>
        <taxon>Eukaryota</taxon>
        <taxon>Metazoa</taxon>
        <taxon>Spiralia</taxon>
        <taxon>Lophotrochozoa</taxon>
        <taxon>Mollusca</taxon>
        <taxon>Bivalvia</taxon>
        <taxon>Autobranchia</taxon>
        <taxon>Heteroconchia</taxon>
        <taxon>Euheterodonta</taxon>
        <taxon>Imparidentia</taxon>
        <taxon>Neoheterodontei</taxon>
        <taxon>Myida</taxon>
        <taxon>Dreissenoidea</taxon>
        <taxon>Dreissenidae</taxon>
        <taxon>Dreissena</taxon>
    </lineage>
</organism>
<reference evidence="3" key="2">
    <citation type="submission" date="2020-11" db="EMBL/GenBank/DDBJ databases">
        <authorList>
            <person name="McCartney M.A."/>
            <person name="Auch B."/>
            <person name="Kono T."/>
            <person name="Mallez S."/>
            <person name="Becker A."/>
            <person name="Gohl D.M."/>
            <person name="Silverstein K.A.T."/>
            <person name="Koren S."/>
            <person name="Bechman K.B."/>
            <person name="Herman A."/>
            <person name="Abrahante J.E."/>
            <person name="Garbe J."/>
        </authorList>
    </citation>
    <scope>NUCLEOTIDE SEQUENCE</scope>
    <source>
        <strain evidence="3">Duluth1</strain>
        <tissue evidence="3">Whole animal</tissue>
    </source>
</reference>
<feature type="region of interest" description="Disordered" evidence="1">
    <location>
        <begin position="1"/>
        <end position="50"/>
    </location>
</feature>
<dbReference type="AlphaFoldDB" id="A0A9D4S731"/>
<comment type="caution">
    <text evidence="3">The sequence shown here is derived from an EMBL/GenBank/DDBJ whole genome shotgun (WGS) entry which is preliminary data.</text>
</comment>
<evidence type="ECO:0000313" key="3">
    <source>
        <dbReference type="EMBL" id="KAH3892918.1"/>
    </source>
</evidence>
<reference evidence="3" key="1">
    <citation type="journal article" date="2019" name="bioRxiv">
        <title>The Genome of the Zebra Mussel, Dreissena polymorpha: A Resource for Invasive Species Research.</title>
        <authorList>
            <person name="McCartney M.A."/>
            <person name="Auch B."/>
            <person name="Kono T."/>
            <person name="Mallez S."/>
            <person name="Zhang Y."/>
            <person name="Obille A."/>
            <person name="Becker A."/>
            <person name="Abrahante J.E."/>
            <person name="Garbe J."/>
            <person name="Badalamenti J.P."/>
            <person name="Herman A."/>
            <person name="Mangelson H."/>
            <person name="Liachko I."/>
            <person name="Sullivan S."/>
            <person name="Sone E.D."/>
            <person name="Koren S."/>
            <person name="Silverstein K.A.T."/>
            <person name="Beckman K.B."/>
            <person name="Gohl D.M."/>
        </authorList>
    </citation>
    <scope>NUCLEOTIDE SEQUENCE</scope>
    <source>
        <strain evidence="3">Duluth1</strain>
        <tissue evidence="3">Whole animal</tissue>
    </source>
</reference>
<proteinExistence type="predicted"/>
<name>A0A9D4S731_DREPO</name>
<dbReference type="Proteomes" id="UP000828390">
    <property type="component" value="Unassembled WGS sequence"/>
</dbReference>
<gene>
    <name evidence="3" type="ORF">DPMN_017054</name>
</gene>